<sequence length="691" mass="77362">MKKIVLNILKLTLLMSIVFSCKKDEELPDEAKVRAVAWSISEEHKDTLEININNYISFMDLSQGTLFHQWEITDNLHFLSGDFTASEEDYTPFIDNAKGSKTEDITVHVLFEEAGYQKVRLYNTYDRKVKHNGLSRQLEAVPHETETGIWVIDTAFTVDVYADLAPAFYVLKNGVDTLCVVGAEDVIDGSDDSDWATVNLVAGEDKLTFVDTTTVGRPTEREWNLSWLGESSKQRIFEVTPMKIGWGRAGNLTTIRQGSSGRINQNIAKTIPLNLNVKAPEIHPQYEVYKDGMLIFAFNEGDEIPTNTDQWTKVDLKINEKLTFVDKTIRGLTDSREWTLNNAELPVYTDESSEVTYPEILDYFEAGTFTAIRSGGDFEKATAQVKIPLMIKVDEALLKTSDLKENSAKKITFETSIPVASIGSNAANSFKVHIKNLSGHDAASSISNVEVDPSNNKKLVLTVGEQTYNSDQIFISYDGNGDIRSATGNVLDAFDTEQVEMYITSTNEFENLEMIDFELEGLNAQDAFANGWWVDNSVVDGRLWRRTTDKASKGNASMSLIIEDRATQGASQLFSIHNIHAGKPLDNGMKNPAGDYEFTFDIYIPEGVEFTSGLETNFQDLSNGGDDKQFLTPDLSDVEKGKWVTVTQHITFDKNGNRRQVFFGIDTPVPSTGRLEFYIDNIVVRAIELRP</sequence>
<evidence type="ECO:0000313" key="2">
    <source>
        <dbReference type="Proteomes" id="UP000678679"/>
    </source>
</evidence>
<reference evidence="1 2" key="1">
    <citation type="submission" date="2021-05" db="EMBL/GenBank/DDBJ databases">
        <title>Comparative genomic studies on the polysaccharide-degrading batcterial strains of the Flammeovirga genus.</title>
        <authorList>
            <person name="Zewei F."/>
            <person name="Zheng Z."/>
            <person name="Yu L."/>
            <person name="Ruyue G."/>
            <person name="Yanhong M."/>
            <person name="Yuanyuan C."/>
            <person name="Jingyan G."/>
            <person name="Wenjun H."/>
        </authorList>
    </citation>
    <scope>NUCLEOTIDE SEQUENCE [LARGE SCALE GENOMIC DNA]</scope>
    <source>
        <strain evidence="1 2">NBRC:100898</strain>
    </source>
</reference>
<dbReference type="AlphaFoldDB" id="A0AAX1NAW0"/>
<dbReference type="Proteomes" id="UP000678679">
    <property type="component" value="Chromosome 2"/>
</dbReference>
<dbReference type="PROSITE" id="PS51257">
    <property type="entry name" value="PROKAR_LIPOPROTEIN"/>
    <property type="match status" value="1"/>
</dbReference>
<proteinExistence type="predicted"/>
<protein>
    <submittedName>
        <fullName evidence="1">Uncharacterized protein</fullName>
    </submittedName>
</protein>
<evidence type="ECO:0000313" key="1">
    <source>
        <dbReference type="EMBL" id="QWG04695.1"/>
    </source>
</evidence>
<dbReference type="Gene3D" id="2.60.120.260">
    <property type="entry name" value="Galactose-binding domain-like"/>
    <property type="match status" value="1"/>
</dbReference>
<keyword evidence="2" id="KW-1185">Reference proteome</keyword>
<dbReference type="RefSeq" id="WP_169665616.1">
    <property type="nucleotide sequence ID" value="NZ_CP076133.1"/>
</dbReference>
<dbReference type="EMBL" id="CP076133">
    <property type="protein sequence ID" value="QWG04695.1"/>
    <property type="molecule type" value="Genomic_DNA"/>
</dbReference>
<name>A0AAX1NAW0_9BACT</name>
<gene>
    <name evidence="1" type="ORF">KMW28_27740</name>
</gene>
<accession>A0AAX1NAW0</accession>
<organism evidence="1 2">
    <name type="scientific">Flammeovirga yaeyamensis</name>
    <dbReference type="NCBI Taxonomy" id="367791"/>
    <lineage>
        <taxon>Bacteria</taxon>
        <taxon>Pseudomonadati</taxon>
        <taxon>Bacteroidota</taxon>
        <taxon>Cytophagia</taxon>
        <taxon>Cytophagales</taxon>
        <taxon>Flammeovirgaceae</taxon>
        <taxon>Flammeovirga</taxon>
    </lineage>
</organism>
<dbReference type="KEGG" id="fya:KMW28_27740"/>